<feature type="domain" description="Secretion system C-terminal sorting" evidence="3">
    <location>
        <begin position="443"/>
        <end position="511"/>
    </location>
</feature>
<dbReference type="SUPFAM" id="SSF55486">
    <property type="entry name" value="Metalloproteases ('zincins'), catalytic domain"/>
    <property type="match status" value="1"/>
</dbReference>
<accession>A0ABU0TKH7</accession>
<evidence type="ECO:0000313" key="5">
    <source>
        <dbReference type="Proteomes" id="UP001225072"/>
    </source>
</evidence>
<dbReference type="EMBL" id="JAUTAL010000001">
    <property type="protein sequence ID" value="MDQ1097553.1"/>
    <property type="molecule type" value="Genomic_DNA"/>
</dbReference>
<dbReference type="InterPro" id="IPR026444">
    <property type="entry name" value="Secre_tail"/>
</dbReference>
<dbReference type="Gene3D" id="3.40.390.10">
    <property type="entry name" value="Collagenase (Catalytic Domain)"/>
    <property type="match status" value="1"/>
</dbReference>
<dbReference type="Pfam" id="PF18962">
    <property type="entry name" value="Por_Secre_tail"/>
    <property type="match status" value="1"/>
</dbReference>
<organism evidence="4 5">
    <name type="scientific">Chryseobacterium camelliae</name>
    <dbReference type="NCBI Taxonomy" id="1265445"/>
    <lineage>
        <taxon>Bacteria</taxon>
        <taxon>Pseudomonadati</taxon>
        <taxon>Bacteroidota</taxon>
        <taxon>Flavobacteriia</taxon>
        <taxon>Flavobacteriales</taxon>
        <taxon>Weeksellaceae</taxon>
        <taxon>Chryseobacterium group</taxon>
        <taxon>Chryseobacterium</taxon>
    </lineage>
</organism>
<evidence type="ECO:0000313" key="4">
    <source>
        <dbReference type="EMBL" id="MDQ1097553.1"/>
    </source>
</evidence>
<sequence>MKINFTAFVILFSTFLFAQNRLFSNLVNENDLNSNQKVSPGLASSYTQTKYYSQPTFDLKSDLQILLPTNKLITARFTRIFKYGNKSESYVYSIDNEPNAEFVLSRYNNIVTGMYSSGSEEKVVFHQTNGNIFAMSLVNESKIISQDSKDDYFLGDLASSNKHSPSICLETTPICPMSTIDVMVIYTWNSRINWGGTAQSNSMIATAITNFNISLLNSGITNVNINLVYSGETGYVESGDIATDLMRFKADDDGYMDDIHDLRTTFGADLCALVTAGPVTTCGLAYINIDPTGYSNTQGFSTTIYNCVLTNYTLAHELGHNMGLRHDRYMDTFDIPCIHQHGYINRTAINLGMAGSPSKRWRTLMTYNDECAANGFNCTKLNRWSNPNINYNLEPMGIPIGDPNSSDEAFAFSRFACMVANFMPSNSSLSTEENISNIKDFIIFPNPAKDEINVVIDGDKKLSFKIFNAIGQLVLTSENKKIDLTGISQGEYILVINDEHNVKIGSKKFIINKAQ</sequence>
<keyword evidence="1 2" id="KW-0732">Signal</keyword>
<gene>
    <name evidence="4" type="ORF">QE404_002700</name>
</gene>
<evidence type="ECO:0000256" key="2">
    <source>
        <dbReference type="SAM" id="SignalP"/>
    </source>
</evidence>
<name>A0ABU0TKH7_9FLAO</name>
<dbReference type="Pfam" id="PF13688">
    <property type="entry name" value="Reprolysin_5"/>
    <property type="match status" value="1"/>
</dbReference>
<dbReference type="NCBIfam" id="TIGR04183">
    <property type="entry name" value="Por_Secre_tail"/>
    <property type="match status" value="1"/>
</dbReference>
<comment type="caution">
    <text evidence="4">The sequence shown here is derived from an EMBL/GenBank/DDBJ whole genome shotgun (WGS) entry which is preliminary data.</text>
</comment>
<proteinExistence type="predicted"/>
<feature type="signal peptide" evidence="2">
    <location>
        <begin position="1"/>
        <end position="18"/>
    </location>
</feature>
<reference evidence="4 5" key="1">
    <citation type="submission" date="2023-07" db="EMBL/GenBank/DDBJ databases">
        <title>Functional and genomic diversity of the sorghum phyllosphere microbiome.</title>
        <authorList>
            <person name="Shade A."/>
        </authorList>
    </citation>
    <scope>NUCLEOTIDE SEQUENCE [LARGE SCALE GENOMIC DNA]</scope>
    <source>
        <strain evidence="4 5">SORGH_AS_1064</strain>
    </source>
</reference>
<protein>
    <recommendedName>
        <fullName evidence="3">Secretion system C-terminal sorting domain-containing protein</fullName>
    </recommendedName>
</protein>
<evidence type="ECO:0000256" key="1">
    <source>
        <dbReference type="ARBA" id="ARBA00022729"/>
    </source>
</evidence>
<evidence type="ECO:0000259" key="3">
    <source>
        <dbReference type="Pfam" id="PF18962"/>
    </source>
</evidence>
<dbReference type="Proteomes" id="UP001225072">
    <property type="component" value="Unassembled WGS sequence"/>
</dbReference>
<keyword evidence="5" id="KW-1185">Reference proteome</keyword>
<dbReference type="RefSeq" id="WP_307451157.1">
    <property type="nucleotide sequence ID" value="NZ_JAUTAL010000001.1"/>
</dbReference>
<dbReference type="InterPro" id="IPR024079">
    <property type="entry name" value="MetalloPept_cat_dom_sf"/>
</dbReference>
<feature type="chain" id="PRO_5047061400" description="Secretion system C-terminal sorting domain-containing protein" evidence="2">
    <location>
        <begin position="19"/>
        <end position="515"/>
    </location>
</feature>